<accession>A0A9X4KLW7</accession>
<feature type="binding site" evidence="3">
    <location>
        <position position="48"/>
    </location>
    <ligand>
        <name>a divalent metal cation</name>
        <dbReference type="ChEBI" id="CHEBI:60240"/>
    </ligand>
</feature>
<dbReference type="Pfam" id="PF05163">
    <property type="entry name" value="DinB"/>
    <property type="match status" value="1"/>
</dbReference>
<name>A0A9X4KLW7_9BACL</name>
<evidence type="ECO:0000256" key="3">
    <source>
        <dbReference type="PIRSR" id="PIRSR607837-1"/>
    </source>
</evidence>
<dbReference type="SUPFAM" id="SSF109854">
    <property type="entry name" value="DinB/YfiT-like putative metalloenzymes"/>
    <property type="match status" value="1"/>
</dbReference>
<dbReference type="InterPro" id="IPR034660">
    <property type="entry name" value="DinB/YfiT-like"/>
</dbReference>
<sequence length="167" mass="18496">MFTRIESFIQEWERLSAGTRQLLEELTDASLSQSVGEGFRTLGRLAWHLTCSPQEMLVRTGLTLPAPGDEHVVPSSAAEIAAAYARTAREVAEAVRGQWTDANLAASSDMYGEQWPNGLTLRVVIQHEVHHRGQMTVLMRQAGLRVPGLYGPSREEWSDIGMEPPIV</sequence>
<dbReference type="RefSeq" id="WP_277568193.1">
    <property type="nucleotide sequence ID" value="NZ_JAPDHZ010000006.1"/>
</dbReference>
<dbReference type="EMBL" id="JAPDHZ010000006">
    <property type="protein sequence ID" value="MDG0794453.1"/>
    <property type="molecule type" value="Genomic_DNA"/>
</dbReference>
<reference evidence="4 5" key="1">
    <citation type="submission" date="2022-10" db="EMBL/GenBank/DDBJ databases">
        <title>Comparative genomic analysis of Cohnella hashimotonis sp. nov., isolated from the International Space Station.</title>
        <authorList>
            <person name="Simpson A."/>
            <person name="Venkateswaran K."/>
        </authorList>
    </citation>
    <scope>NUCLEOTIDE SEQUENCE [LARGE SCALE GENOMIC DNA]</scope>
    <source>
        <strain evidence="4 5">DSM 18997</strain>
    </source>
</reference>
<dbReference type="Proteomes" id="UP001153387">
    <property type="component" value="Unassembled WGS sequence"/>
</dbReference>
<evidence type="ECO:0000256" key="2">
    <source>
        <dbReference type="ARBA" id="ARBA00022723"/>
    </source>
</evidence>
<comment type="caution">
    <text evidence="4">The sequence shown here is derived from an EMBL/GenBank/DDBJ whole genome shotgun (WGS) entry which is preliminary data.</text>
</comment>
<gene>
    <name evidence="4" type="ORF">OMP38_29170</name>
</gene>
<evidence type="ECO:0000313" key="4">
    <source>
        <dbReference type="EMBL" id="MDG0794453.1"/>
    </source>
</evidence>
<feature type="binding site" evidence="3">
    <location>
        <position position="127"/>
    </location>
    <ligand>
        <name>a divalent metal cation</name>
        <dbReference type="ChEBI" id="CHEBI:60240"/>
    </ligand>
</feature>
<keyword evidence="5" id="KW-1185">Reference proteome</keyword>
<dbReference type="AlphaFoldDB" id="A0A9X4KLW7"/>
<evidence type="ECO:0000256" key="1">
    <source>
        <dbReference type="ARBA" id="ARBA00008635"/>
    </source>
</evidence>
<keyword evidence="2 3" id="KW-0479">Metal-binding</keyword>
<dbReference type="InterPro" id="IPR007837">
    <property type="entry name" value="DinB"/>
</dbReference>
<dbReference type="GO" id="GO:0046872">
    <property type="term" value="F:metal ion binding"/>
    <property type="evidence" value="ECO:0007669"/>
    <property type="project" value="UniProtKB-KW"/>
</dbReference>
<feature type="binding site" evidence="3">
    <location>
        <position position="131"/>
    </location>
    <ligand>
        <name>a divalent metal cation</name>
        <dbReference type="ChEBI" id="CHEBI:60240"/>
    </ligand>
</feature>
<dbReference type="Gene3D" id="1.20.120.450">
    <property type="entry name" value="dinb family like domain"/>
    <property type="match status" value="1"/>
</dbReference>
<organism evidence="4 5">
    <name type="scientific">Cohnella ginsengisoli</name>
    <dbReference type="NCBI Taxonomy" id="425004"/>
    <lineage>
        <taxon>Bacteria</taxon>
        <taxon>Bacillati</taxon>
        <taxon>Bacillota</taxon>
        <taxon>Bacilli</taxon>
        <taxon>Bacillales</taxon>
        <taxon>Paenibacillaceae</taxon>
        <taxon>Cohnella</taxon>
    </lineage>
</organism>
<evidence type="ECO:0000313" key="5">
    <source>
        <dbReference type="Proteomes" id="UP001153387"/>
    </source>
</evidence>
<protein>
    <submittedName>
        <fullName evidence="4">DinB family protein</fullName>
    </submittedName>
</protein>
<proteinExistence type="inferred from homology"/>
<comment type="similarity">
    <text evidence="1">Belongs to the DinB family.</text>
</comment>